<feature type="domain" description="FAD-dependent oxidoreductase 2 FAD-binding" evidence="5">
    <location>
        <begin position="3"/>
        <end position="267"/>
    </location>
</feature>
<evidence type="ECO:0000256" key="3">
    <source>
        <dbReference type="ARBA" id="ARBA00022827"/>
    </source>
</evidence>
<keyword evidence="7" id="KW-1185">Reference proteome</keyword>
<evidence type="ECO:0000256" key="1">
    <source>
        <dbReference type="ARBA" id="ARBA00001974"/>
    </source>
</evidence>
<dbReference type="InterPro" id="IPR050315">
    <property type="entry name" value="FAD-oxidoreductase_2"/>
</dbReference>
<dbReference type="Gene3D" id="3.50.50.60">
    <property type="entry name" value="FAD/NAD(P)-binding domain"/>
    <property type="match status" value="1"/>
</dbReference>
<evidence type="ECO:0000313" key="6">
    <source>
        <dbReference type="EMBL" id="SHJ27809.1"/>
    </source>
</evidence>
<dbReference type="Gene3D" id="3.90.700.10">
    <property type="entry name" value="Succinate dehydrogenase/fumarate reductase flavoprotein, catalytic domain"/>
    <property type="match status" value="1"/>
</dbReference>
<dbReference type="Proteomes" id="UP000184387">
    <property type="component" value="Unassembled WGS sequence"/>
</dbReference>
<keyword evidence="2" id="KW-0285">Flavoprotein</keyword>
<gene>
    <name evidence="6" type="ORF">SAMN02745194_02153</name>
</gene>
<comment type="cofactor">
    <cofactor evidence="1">
        <name>FAD</name>
        <dbReference type="ChEBI" id="CHEBI:57692"/>
    </cofactor>
</comment>
<reference evidence="6 7" key="1">
    <citation type="submission" date="2016-11" db="EMBL/GenBank/DDBJ databases">
        <authorList>
            <person name="Jaros S."/>
            <person name="Januszkiewicz K."/>
            <person name="Wedrychowicz H."/>
        </authorList>
    </citation>
    <scope>NUCLEOTIDE SEQUENCE [LARGE SCALE GENOMIC DNA]</scope>
    <source>
        <strain evidence="6 7">DSM 14916</strain>
    </source>
</reference>
<dbReference type="InterPro" id="IPR003953">
    <property type="entry name" value="FAD-dep_OxRdtase_2_FAD-bd"/>
</dbReference>
<dbReference type="RefSeq" id="WP_175562612.1">
    <property type="nucleotide sequence ID" value="NZ_FQZF01000011.1"/>
</dbReference>
<keyword evidence="3" id="KW-0274">FAD</keyword>
<proteinExistence type="predicted"/>
<evidence type="ECO:0000259" key="5">
    <source>
        <dbReference type="Pfam" id="PF00890"/>
    </source>
</evidence>
<accession>A0A1M6HZX3</accession>
<dbReference type="GO" id="GO:0016491">
    <property type="term" value="F:oxidoreductase activity"/>
    <property type="evidence" value="ECO:0007669"/>
    <property type="project" value="UniProtKB-KW"/>
</dbReference>
<evidence type="ECO:0000256" key="2">
    <source>
        <dbReference type="ARBA" id="ARBA00022630"/>
    </source>
</evidence>
<dbReference type="SUPFAM" id="SSF51905">
    <property type="entry name" value="FAD/NAD(P)-binding domain"/>
    <property type="match status" value="1"/>
</dbReference>
<dbReference type="PANTHER" id="PTHR43400">
    <property type="entry name" value="FUMARATE REDUCTASE"/>
    <property type="match status" value="1"/>
</dbReference>
<dbReference type="InterPro" id="IPR027477">
    <property type="entry name" value="Succ_DH/fumarate_Rdtase_cat_sf"/>
</dbReference>
<keyword evidence="4" id="KW-0560">Oxidoreductase</keyword>
<dbReference type="Pfam" id="PF00890">
    <property type="entry name" value="FAD_binding_2"/>
    <property type="match status" value="1"/>
</dbReference>
<dbReference type="EMBL" id="FQZF01000011">
    <property type="protein sequence ID" value="SHJ27809.1"/>
    <property type="molecule type" value="Genomic_DNA"/>
</dbReference>
<organism evidence="6 7">
    <name type="scientific">Muricoccus roseus</name>
    <dbReference type="NCBI Taxonomy" id="198092"/>
    <lineage>
        <taxon>Bacteria</taxon>
        <taxon>Pseudomonadati</taxon>
        <taxon>Pseudomonadota</taxon>
        <taxon>Alphaproteobacteria</taxon>
        <taxon>Acetobacterales</taxon>
        <taxon>Roseomonadaceae</taxon>
        <taxon>Muricoccus</taxon>
    </lineage>
</organism>
<dbReference type="PANTHER" id="PTHR43400:SF7">
    <property type="entry name" value="FAD-DEPENDENT OXIDOREDUCTASE 2 FAD BINDING DOMAIN-CONTAINING PROTEIN"/>
    <property type="match status" value="1"/>
</dbReference>
<evidence type="ECO:0000256" key="4">
    <source>
        <dbReference type="ARBA" id="ARBA00023002"/>
    </source>
</evidence>
<dbReference type="AlphaFoldDB" id="A0A1M6HZX3"/>
<name>A0A1M6HZX3_9PROT</name>
<protein>
    <submittedName>
        <fullName evidence="6">FAD binding domain-containing protein</fullName>
    </submittedName>
</protein>
<dbReference type="InterPro" id="IPR036188">
    <property type="entry name" value="FAD/NAD-bd_sf"/>
</dbReference>
<evidence type="ECO:0000313" key="7">
    <source>
        <dbReference type="Proteomes" id="UP000184387"/>
    </source>
</evidence>
<dbReference type="STRING" id="198092.SAMN02745194_02153"/>
<sequence>MQASGGYESSPELVHRFEALPGWQSMFPESLTGDALVMATEIGAALRVVGNNLSIFLGFRNPEEASGGTALCRLSATAELTAPRTIVVNRHGHRFADESFFQAVAPRLREFDARTREQPNLPCFLIFDAGYAKGQSFAGRAPGREIPSWVLRATSLEALAIELRIDAEGLAATVQRFNEDVRRGLDSEQRRGETPWGLARFDPSTTLGPIEQPPFYGVRLHPTALSSAGVVADTEARVTHVRGHPIQGLYAVGNAAARTETGSGYQTGFSLGSGLTFGLLAARGLALTMNS</sequence>
<dbReference type="SUPFAM" id="SSF56425">
    <property type="entry name" value="Succinate dehydrogenase/fumarate reductase flavoprotein, catalytic domain"/>
    <property type="match status" value="1"/>
</dbReference>